<proteinExistence type="predicted"/>
<evidence type="ECO:0000313" key="2">
    <source>
        <dbReference type="Proteomes" id="UP000736335"/>
    </source>
</evidence>
<organism evidence="1 2">
    <name type="scientific">Thelephora terrestris</name>
    <dbReference type="NCBI Taxonomy" id="56493"/>
    <lineage>
        <taxon>Eukaryota</taxon>
        <taxon>Fungi</taxon>
        <taxon>Dikarya</taxon>
        <taxon>Basidiomycota</taxon>
        <taxon>Agaricomycotina</taxon>
        <taxon>Agaricomycetes</taxon>
        <taxon>Thelephorales</taxon>
        <taxon>Thelephoraceae</taxon>
        <taxon>Thelephora</taxon>
    </lineage>
</organism>
<name>A0A9P6H917_9AGAM</name>
<keyword evidence="2" id="KW-1185">Reference proteome</keyword>
<accession>A0A9P6H917</accession>
<dbReference type="Proteomes" id="UP000736335">
    <property type="component" value="Unassembled WGS sequence"/>
</dbReference>
<dbReference type="OrthoDB" id="1534087at2759"/>
<protein>
    <submittedName>
        <fullName evidence="1">Uncharacterized protein</fullName>
    </submittedName>
</protein>
<sequence length="161" mass="17643">MDSKKFAFPKGLILDPLRSSLSSEETFIVLDNAESILDPQETGGKEIHGGVEELSQFSNICLTITSRIITVPPDCETLDIPTLSMYAAHDAFYRVYKYGEQSEVVNDILKLIKRVSSITSGEFLFASSIRMASILVVTVAVPTSRLELGHSGLHSTWGAHP</sequence>
<evidence type="ECO:0000313" key="1">
    <source>
        <dbReference type="EMBL" id="KAF9781671.1"/>
    </source>
</evidence>
<gene>
    <name evidence="1" type="ORF">BJ322DRAFT_237747</name>
</gene>
<reference evidence="1" key="1">
    <citation type="journal article" date="2020" name="Nat. Commun.">
        <title>Large-scale genome sequencing of mycorrhizal fungi provides insights into the early evolution of symbiotic traits.</title>
        <authorList>
            <person name="Miyauchi S."/>
            <person name="Kiss E."/>
            <person name="Kuo A."/>
            <person name="Drula E."/>
            <person name="Kohler A."/>
            <person name="Sanchez-Garcia M."/>
            <person name="Morin E."/>
            <person name="Andreopoulos B."/>
            <person name="Barry K.W."/>
            <person name="Bonito G."/>
            <person name="Buee M."/>
            <person name="Carver A."/>
            <person name="Chen C."/>
            <person name="Cichocki N."/>
            <person name="Clum A."/>
            <person name="Culley D."/>
            <person name="Crous P.W."/>
            <person name="Fauchery L."/>
            <person name="Girlanda M."/>
            <person name="Hayes R.D."/>
            <person name="Keri Z."/>
            <person name="LaButti K."/>
            <person name="Lipzen A."/>
            <person name="Lombard V."/>
            <person name="Magnuson J."/>
            <person name="Maillard F."/>
            <person name="Murat C."/>
            <person name="Nolan M."/>
            <person name="Ohm R.A."/>
            <person name="Pangilinan J."/>
            <person name="Pereira M.F."/>
            <person name="Perotto S."/>
            <person name="Peter M."/>
            <person name="Pfister S."/>
            <person name="Riley R."/>
            <person name="Sitrit Y."/>
            <person name="Stielow J.B."/>
            <person name="Szollosi G."/>
            <person name="Zifcakova L."/>
            <person name="Stursova M."/>
            <person name="Spatafora J.W."/>
            <person name="Tedersoo L."/>
            <person name="Vaario L.M."/>
            <person name="Yamada A."/>
            <person name="Yan M."/>
            <person name="Wang P."/>
            <person name="Xu J."/>
            <person name="Bruns T."/>
            <person name="Baldrian P."/>
            <person name="Vilgalys R."/>
            <person name="Dunand C."/>
            <person name="Henrissat B."/>
            <person name="Grigoriev I.V."/>
            <person name="Hibbett D."/>
            <person name="Nagy L.G."/>
            <person name="Martin F.M."/>
        </authorList>
    </citation>
    <scope>NUCLEOTIDE SEQUENCE</scope>
    <source>
        <strain evidence="1">UH-Tt-Lm1</strain>
    </source>
</reference>
<dbReference type="AlphaFoldDB" id="A0A9P6H917"/>
<comment type="caution">
    <text evidence="1">The sequence shown here is derived from an EMBL/GenBank/DDBJ whole genome shotgun (WGS) entry which is preliminary data.</text>
</comment>
<reference evidence="1" key="2">
    <citation type="submission" date="2020-11" db="EMBL/GenBank/DDBJ databases">
        <authorList>
            <consortium name="DOE Joint Genome Institute"/>
            <person name="Kuo A."/>
            <person name="Miyauchi S."/>
            <person name="Kiss E."/>
            <person name="Drula E."/>
            <person name="Kohler A."/>
            <person name="Sanchez-Garcia M."/>
            <person name="Andreopoulos B."/>
            <person name="Barry K.W."/>
            <person name="Bonito G."/>
            <person name="Buee M."/>
            <person name="Carver A."/>
            <person name="Chen C."/>
            <person name="Cichocki N."/>
            <person name="Clum A."/>
            <person name="Culley D."/>
            <person name="Crous P.W."/>
            <person name="Fauchery L."/>
            <person name="Girlanda M."/>
            <person name="Hayes R."/>
            <person name="Keri Z."/>
            <person name="Labutti K."/>
            <person name="Lipzen A."/>
            <person name="Lombard V."/>
            <person name="Magnuson J."/>
            <person name="Maillard F."/>
            <person name="Morin E."/>
            <person name="Murat C."/>
            <person name="Nolan M."/>
            <person name="Ohm R."/>
            <person name="Pangilinan J."/>
            <person name="Pereira M."/>
            <person name="Perotto S."/>
            <person name="Peter M."/>
            <person name="Riley R."/>
            <person name="Sitrit Y."/>
            <person name="Stielow B."/>
            <person name="Szollosi G."/>
            <person name="Zifcakova L."/>
            <person name="Stursova M."/>
            <person name="Spatafora J.W."/>
            <person name="Tedersoo L."/>
            <person name="Vaario L.-M."/>
            <person name="Yamada A."/>
            <person name="Yan M."/>
            <person name="Wang P."/>
            <person name="Xu J."/>
            <person name="Bruns T."/>
            <person name="Baldrian P."/>
            <person name="Vilgalys R."/>
            <person name="Henrissat B."/>
            <person name="Grigoriev I.V."/>
            <person name="Hibbett D."/>
            <person name="Nagy L.G."/>
            <person name="Martin F.M."/>
        </authorList>
    </citation>
    <scope>NUCLEOTIDE SEQUENCE</scope>
    <source>
        <strain evidence="1">UH-Tt-Lm1</strain>
    </source>
</reference>
<dbReference type="EMBL" id="WIUZ02000013">
    <property type="protein sequence ID" value="KAF9781671.1"/>
    <property type="molecule type" value="Genomic_DNA"/>
</dbReference>